<keyword evidence="4" id="KW-1185">Reference proteome</keyword>
<dbReference type="EMBL" id="JAFBDZ010000005">
    <property type="protein sequence ID" value="MBM7587696.1"/>
    <property type="molecule type" value="Genomic_DNA"/>
</dbReference>
<sequence>MNLVKKMFAVLMAFAFIFGTMSSTVITTSASAASFSEDMDIKVDKDRNTDKYGDQEVEAQVAPIIVWAAGVLAAAGLSWLAKKLYDYGAEWFCDNYGDYNGVTEKVCDVIG</sequence>
<protein>
    <submittedName>
        <fullName evidence="3">Uncharacterized protein</fullName>
    </submittedName>
</protein>
<evidence type="ECO:0000313" key="3">
    <source>
        <dbReference type="EMBL" id="MBM7587696.1"/>
    </source>
</evidence>
<keyword evidence="2" id="KW-0732">Signal</keyword>
<proteinExistence type="predicted"/>
<evidence type="ECO:0000256" key="1">
    <source>
        <dbReference type="SAM" id="Phobius"/>
    </source>
</evidence>
<feature type="transmembrane region" description="Helical" evidence="1">
    <location>
        <begin position="60"/>
        <end position="81"/>
    </location>
</feature>
<keyword evidence="1" id="KW-1133">Transmembrane helix</keyword>
<evidence type="ECO:0000313" key="4">
    <source>
        <dbReference type="Proteomes" id="UP001646157"/>
    </source>
</evidence>
<feature type="signal peptide" evidence="2">
    <location>
        <begin position="1"/>
        <end position="32"/>
    </location>
</feature>
<dbReference type="Proteomes" id="UP001646157">
    <property type="component" value="Unassembled WGS sequence"/>
</dbReference>
<keyword evidence="1" id="KW-0812">Transmembrane</keyword>
<evidence type="ECO:0000256" key="2">
    <source>
        <dbReference type="SAM" id="SignalP"/>
    </source>
</evidence>
<reference evidence="3 4" key="1">
    <citation type="submission" date="2021-01" db="EMBL/GenBank/DDBJ databases">
        <title>Genomic Encyclopedia of Type Strains, Phase IV (KMG-IV): sequencing the most valuable type-strain genomes for metagenomic binning, comparative biology and taxonomic classification.</title>
        <authorList>
            <person name="Goeker M."/>
        </authorList>
    </citation>
    <scope>NUCLEOTIDE SEQUENCE [LARGE SCALE GENOMIC DNA]</scope>
    <source>
        <strain evidence="3 4">DSM 24834</strain>
    </source>
</reference>
<dbReference type="RefSeq" id="WP_205174865.1">
    <property type="nucleotide sequence ID" value="NZ_JAFBDZ010000005.1"/>
</dbReference>
<accession>A0ABS2NJJ4</accession>
<keyword evidence="1" id="KW-0472">Membrane</keyword>
<comment type="caution">
    <text evidence="3">The sequence shown here is derived from an EMBL/GenBank/DDBJ whole genome shotgun (WGS) entry which is preliminary data.</text>
</comment>
<name>A0ABS2NJJ4_9BACI</name>
<organism evidence="3 4">
    <name type="scientific">Rossellomorea pakistanensis</name>
    <dbReference type="NCBI Taxonomy" id="992288"/>
    <lineage>
        <taxon>Bacteria</taxon>
        <taxon>Bacillati</taxon>
        <taxon>Bacillota</taxon>
        <taxon>Bacilli</taxon>
        <taxon>Bacillales</taxon>
        <taxon>Bacillaceae</taxon>
        <taxon>Rossellomorea</taxon>
    </lineage>
</organism>
<feature type="chain" id="PRO_5047014977" evidence="2">
    <location>
        <begin position="33"/>
        <end position="111"/>
    </location>
</feature>
<gene>
    <name evidence="3" type="ORF">JOC86_004270</name>
</gene>